<accession>X1J403</accession>
<gene>
    <name evidence="1" type="ORF">S03H2_42533</name>
</gene>
<dbReference type="AlphaFoldDB" id="X1J403"/>
<evidence type="ECO:0000313" key="1">
    <source>
        <dbReference type="EMBL" id="GAH76235.1"/>
    </source>
</evidence>
<dbReference type="EMBL" id="BARU01026484">
    <property type="protein sequence ID" value="GAH76235.1"/>
    <property type="molecule type" value="Genomic_DNA"/>
</dbReference>
<comment type="caution">
    <text evidence="1">The sequence shown here is derived from an EMBL/GenBank/DDBJ whole genome shotgun (WGS) entry which is preliminary data.</text>
</comment>
<feature type="non-terminal residue" evidence="1">
    <location>
        <position position="47"/>
    </location>
</feature>
<proteinExistence type="predicted"/>
<protein>
    <submittedName>
        <fullName evidence="1">Uncharacterized protein</fullName>
    </submittedName>
</protein>
<name>X1J403_9ZZZZ</name>
<organism evidence="1">
    <name type="scientific">marine sediment metagenome</name>
    <dbReference type="NCBI Taxonomy" id="412755"/>
    <lineage>
        <taxon>unclassified sequences</taxon>
        <taxon>metagenomes</taxon>
        <taxon>ecological metagenomes</taxon>
    </lineage>
</organism>
<reference evidence="1" key="1">
    <citation type="journal article" date="2014" name="Front. Microbiol.">
        <title>High frequency of phylogenetically diverse reductive dehalogenase-homologous genes in deep subseafloor sedimentary metagenomes.</title>
        <authorList>
            <person name="Kawai M."/>
            <person name="Futagami T."/>
            <person name="Toyoda A."/>
            <person name="Takaki Y."/>
            <person name="Nishi S."/>
            <person name="Hori S."/>
            <person name="Arai W."/>
            <person name="Tsubouchi T."/>
            <person name="Morono Y."/>
            <person name="Uchiyama I."/>
            <person name="Ito T."/>
            <person name="Fujiyama A."/>
            <person name="Inagaki F."/>
            <person name="Takami H."/>
        </authorList>
    </citation>
    <scope>NUCLEOTIDE SEQUENCE</scope>
    <source>
        <strain evidence="1">Expedition CK06-06</strain>
    </source>
</reference>
<sequence length="47" mass="5217">MELTPASVNAIVGRLADAACREYNELKDRIRKSDLVYVDETSFSVLG</sequence>